<keyword evidence="1" id="KW-0547">Nucleotide-binding</keyword>
<dbReference type="Pfam" id="PF22733">
    <property type="entry name" value="NNH1"/>
    <property type="match status" value="1"/>
</dbReference>
<reference evidence="4" key="1">
    <citation type="submission" date="2009-10" db="EMBL/GenBank/DDBJ databases">
        <title>The genome sequence of Streptomyces sviceus strain ATCC 29083.</title>
        <authorList>
            <consortium name="The Broad Institute Genome Sequencing Platform"/>
            <consortium name="Broad Institute Microbial Sequencing Center"/>
            <person name="Fischbach M."/>
            <person name="Godfrey P."/>
            <person name="Ward D."/>
            <person name="Young S."/>
            <person name="Zeng Q."/>
            <person name="Koehrsen M."/>
            <person name="Alvarado L."/>
            <person name="Berlin A.M."/>
            <person name="Bochicchio J."/>
            <person name="Borenstein D."/>
            <person name="Chapman S.B."/>
            <person name="Chen Z."/>
            <person name="Engels R."/>
            <person name="Freedman E."/>
            <person name="Gellesch M."/>
            <person name="Goldberg J."/>
            <person name="Griggs A."/>
            <person name="Gujja S."/>
            <person name="Heilman E.R."/>
            <person name="Heiman D.I."/>
            <person name="Hepburn T.A."/>
            <person name="Howarth C."/>
            <person name="Jen D."/>
            <person name="Larson L."/>
            <person name="Lewis B."/>
            <person name="Mehta T."/>
            <person name="Park D."/>
            <person name="Pearson M."/>
            <person name="Richards J."/>
            <person name="Roberts A."/>
            <person name="Saif S."/>
            <person name="Shea T.D."/>
            <person name="Shenoy N."/>
            <person name="Sisk P."/>
            <person name="Stolte C."/>
            <person name="Sykes S.N."/>
            <person name="Thomson T."/>
            <person name="Walk T."/>
            <person name="White J."/>
            <person name="Yandava C."/>
            <person name="Straight P."/>
            <person name="Clardy J."/>
            <person name="Hung D."/>
            <person name="Kolter R."/>
            <person name="Mekalanos J."/>
            <person name="Walker S."/>
            <person name="Walsh C.T."/>
            <person name="Wieland-Brown L.C."/>
            <person name="Haas B."/>
            <person name="Nusbaum C."/>
            <person name="Birren B."/>
        </authorList>
    </citation>
    <scope>NUCLEOTIDE SEQUENCE [LARGE SCALE GENOMIC DNA]</scope>
    <source>
        <strain evidence="4">ATCC 29083</strain>
    </source>
</reference>
<dbReference type="SUPFAM" id="SSF52058">
    <property type="entry name" value="L domain-like"/>
    <property type="match status" value="1"/>
</dbReference>
<protein>
    <recommendedName>
        <fullName evidence="3">NACHT domain-containing protein</fullName>
    </recommendedName>
</protein>
<dbReference type="Gene3D" id="3.80.10.10">
    <property type="entry name" value="Ribonuclease Inhibitor"/>
    <property type="match status" value="1"/>
</dbReference>
<sequence>MAPKAGALIVTGGSTGRLKNKLLPAVEVTDRDIKEFAKHVTSIMEPLMRNEYADLPKSEANASLQSAVDSFAAVSVDVFDTDFDPHVYSEKIITGARDSVAKVELSEGGYNLYTRIVTEVSAQLLNFVTTWPSFLARANIEQLKRATKAAKELHNIRQAVVDDADAEEINFEEKYSEVVVAKLDQLELFGVTYSQPDQRSYPLSAAYISLSVAGSEKSGTEKDDFDKDLVGLDGATAWHTGIADAGAEVSGGLRSESAIANFRRILLRGDAGSGKSTLLRWLSVNSARRSLDGELRQFNGHVPILLPLRRFADRDLPAAHEFLNEIGKHLVGEMPSGWVNRVLRSGRAFILIDGVDELPENRREEAKEWLEELLDTYPAVRYIVTSRPAAAEERWLVHQDFTSVDMLPMSRLDIENFVKHWHDAARSCLPAETTEEDIDELTKYEDELVRAIRGQRQLRKLASNPLLCALLCTLSRDRRMQLPQGRMELYSAALEMLLVRRDVERRIKHSDAPSLTLNQKKRILGHFAYWLLRNQLTDTTEDQAIDQVALALESMPSVNSSGHDVYKYLMVRSGLLRRPVEGRVDFIHRTFQEYLAAATIVSLNDIGALVKNAHVDQWQEVVAMAFGHARPEECSDILNQLITRGEEEPANTTRLHLLAAACLENADQLDRKTYDLVRRHAEKLIPPSKVSEAKELAAVGESVLPLLPRSGRRLLAQKAASTVRTASLVGGEAALDILSGYGSDGRKAVYTELSRAWTQFDVDEYAKRVMSKSPIARRELVIDHEQLLPTLRHFPELQILRCGCPVENYDWLDYCQSVSHIGLWGDSASALERLARLPRLKGLSLGNFDPAEENLERFGQLQELTSLTLQVKDVGVPFSFVHFPAMENLRAIQIGMSGSVEGFAQPGQFPSLEIASFTFCNEVDFSGFENADSLVSVNFMHVGNFRNTETVSEMTNLRINAYSVRQKSLPDLARIKNVNSLRIGVRRGRADRTVDLAPFAGMSGVQIRFSESVQLATPASSLGKGVKVLMRS</sequence>
<dbReference type="Proteomes" id="UP000002785">
    <property type="component" value="Chromosome"/>
</dbReference>
<feature type="domain" description="NACHT" evidence="3">
    <location>
        <begin position="263"/>
        <end position="602"/>
    </location>
</feature>
<organism evidence="4 5">
    <name type="scientific">Streptomyces sviceus (strain ATCC 29083 / DSM 924 / JCM 4929 / NBRC 13980 / NCIMB 11184 / NRRL 5439 / UC 5370)</name>
    <dbReference type="NCBI Taxonomy" id="463191"/>
    <lineage>
        <taxon>Bacteria</taxon>
        <taxon>Bacillati</taxon>
        <taxon>Actinomycetota</taxon>
        <taxon>Actinomycetes</taxon>
        <taxon>Kitasatosporales</taxon>
        <taxon>Streptomycetaceae</taxon>
        <taxon>Streptomyces</taxon>
    </lineage>
</organism>
<dbReference type="HOGENOM" id="CLU_009117_0_0_11"/>
<dbReference type="PANTHER" id="PTHR46844:SF1">
    <property type="entry name" value="SLR5058 PROTEIN"/>
    <property type="match status" value="1"/>
</dbReference>
<dbReference type="Gene3D" id="1.25.40.1030">
    <property type="match status" value="1"/>
</dbReference>
<dbReference type="SUPFAM" id="SSF52540">
    <property type="entry name" value="P-loop containing nucleoside triphosphate hydrolases"/>
    <property type="match status" value="1"/>
</dbReference>
<dbReference type="InterPro" id="IPR027417">
    <property type="entry name" value="P-loop_NTPase"/>
</dbReference>
<keyword evidence="5" id="KW-1185">Reference proteome</keyword>
<dbReference type="InterPro" id="IPR007111">
    <property type="entry name" value="NACHT_NTPase"/>
</dbReference>
<dbReference type="Pfam" id="PF05729">
    <property type="entry name" value="NACHT"/>
    <property type="match status" value="1"/>
</dbReference>
<gene>
    <name evidence="4" type="ORF">SSEG_02990</name>
</gene>
<proteinExistence type="predicted"/>
<dbReference type="GO" id="GO:0005524">
    <property type="term" value="F:ATP binding"/>
    <property type="evidence" value="ECO:0007669"/>
    <property type="project" value="UniProtKB-KW"/>
</dbReference>
<dbReference type="PROSITE" id="PS50837">
    <property type="entry name" value="NACHT"/>
    <property type="match status" value="1"/>
</dbReference>
<name>B5HUA5_STRX2</name>
<dbReference type="InterPro" id="IPR054547">
    <property type="entry name" value="NNH1"/>
</dbReference>
<dbReference type="PANTHER" id="PTHR46844">
    <property type="entry name" value="SLR5058 PROTEIN"/>
    <property type="match status" value="1"/>
</dbReference>
<dbReference type="eggNOG" id="COG5635">
    <property type="taxonomic scope" value="Bacteria"/>
</dbReference>
<dbReference type="Gene3D" id="3.40.50.300">
    <property type="entry name" value="P-loop containing nucleotide triphosphate hydrolases"/>
    <property type="match status" value="1"/>
</dbReference>
<accession>B5HUA5</accession>
<evidence type="ECO:0000313" key="4">
    <source>
        <dbReference type="EMBL" id="EDY56410.1"/>
    </source>
</evidence>
<evidence type="ECO:0000256" key="2">
    <source>
        <dbReference type="ARBA" id="ARBA00022840"/>
    </source>
</evidence>
<keyword evidence="2" id="KW-0067">ATP-binding</keyword>
<dbReference type="AlphaFoldDB" id="B5HUA5"/>
<dbReference type="InterPro" id="IPR032675">
    <property type="entry name" value="LRR_dom_sf"/>
</dbReference>
<evidence type="ECO:0000313" key="5">
    <source>
        <dbReference type="Proteomes" id="UP000002785"/>
    </source>
</evidence>
<dbReference type="EMBL" id="CM000951">
    <property type="protein sequence ID" value="EDY56410.1"/>
    <property type="molecule type" value="Genomic_DNA"/>
</dbReference>
<evidence type="ECO:0000259" key="3">
    <source>
        <dbReference type="PROSITE" id="PS50837"/>
    </source>
</evidence>
<evidence type="ECO:0000256" key="1">
    <source>
        <dbReference type="ARBA" id="ARBA00022741"/>
    </source>
</evidence>